<dbReference type="InterPro" id="IPR032487">
    <property type="entry name" value="ABA-1_nematode"/>
</dbReference>
<feature type="transmembrane region" description="Helical" evidence="1">
    <location>
        <begin position="90"/>
        <end position="109"/>
    </location>
</feature>
<evidence type="ECO:0000313" key="3">
    <source>
        <dbReference type="Proteomes" id="UP000095287"/>
    </source>
</evidence>
<protein>
    <submittedName>
        <fullName evidence="4">Polyprotein allergen nematode domain-containing protein</fullName>
    </submittedName>
</protein>
<keyword evidence="1" id="KW-0812">Transmembrane</keyword>
<evidence type="ECO:0000256" key="1">
    <source>
        <dbReference type="SAM" id="Phobius"/>
    </source>
</evidence>
<evidence type="ECO:0000259" key="2">
    <source>
        <dbReference type="Pfam" id="PF16469"/>
    </source>
</evidence>
<name>A0A1I8A0Y8_9BILA</name>
<feature type="domain" description="Polyprotein allergen nematode" evidence="2">
    <location>
        <begin position="124"/>
        <end position="171"/>
    </location>
</feature>
<proteinExistence type="predicted"/>
<dbReference type="Gene3D" id="1.10.533.30">
    <property type="entry name" value="Nematode polyprotein allergen ABA-1"/>
    <property type="match status" value="2"/>
</dbReference>
<keyword evidence="1" id="KW-0472">Membrane</keyword>
<organism evidence="3 4">
    <name type="scientific">Steinernema glaseri</name>
    <dbReference type="NCBI Taxonomy" id="37863"/>
    <lineage>
        <taxon>Eukaryota</taxon>
        <taxon>Metazoa</taxon>
        <taxon>Ecdysozoa</taxon>
        <taxon>Nematoda</taxon>
        <taxon>Chromadorea</taxon>
        <taxon>Rhabditida</taxon>
        <taxon>Tylenchina</taxon>
        <taxon>Panagrolaimomorpha</taxon>
        <taxon>Strongyloidoidea</taxon>
        <taxon>Steinernematidae</taxon>
        <taxon>Steinernema</taxon>
    </lineage>
</organism>
<dbReference type="AlphaFoldDB" id="A0A1I8A0Y8"/>
<accession>A0A1I8A0Y8</accession>
<evidence type="ECO:0000313" key="4">
    <source>
        <dbReference type="WBParaSite" id="L893_g31888.t1"/>
    </source>
</evidence>
<feature type="domain" description="Polyprotein allergen nematode" evidence="2">
    <location>
        <begin position="180"/>
        <end position="301"/>
    </location>
</feature>
<keyword evidence="3" id="KW-1185">Reference proteome</keyword>
<dbReference type="Proteomes" id="UP000095287">
    <property type="component" value="Unplaced"/>
</dbReference>
<keyword evidence="1" id="KW-1133">Transmembrane helix</keyword>
<dbReference type="WBParaSite" id="L893_g31888.t1">
    <property type="protein sequence ID" value="L893_g31888.t1"/>
    <property type="gene ID" value="L893_g31888"/>
</dbReference>
<dbReference type="InterPro" id="IPR038289">
    <property type="entry name" value="DVA-1_sf"/>
</dbReference>
<dbReference type="Pfam" id="PF16469">
    <property type="entry name" value="NPA"/>
    <property type="match status" value="2"/>
</dbReference>
<reference evidence="4" key="1">
    <citation type="submission" date="2016-11" db="UniProtKB">
        <authorList>
            <consortium name="WormBaseParasite"/>
        </authorList>
    </citation>
    <scope>IDENTIFICATION</scope>
</reference>
<sequence>MKRSFSTKARSDAKSMRCYLFRGQTHIKATDSGTRRSALSTDLRSVSHHHHFKPTPIAPPSISRPTDFARLRSIGFRLFPSSSSFISEVIAMKAFHLFLALVLLSTVYAQCPFGFGGDYTYEDDMENFAEKDHQWLTEEQREELRAMEENGADPMEIEMKMLEFFDEAEKQGADFYTHGHTLEHYLEHYFEWLTEEQKEDLKQMKENDKSKQEIQAQIFKFFSEATEDVQEQAKEELQFGCRELLLEDIGEEEAYKLKAMKKNDVSAKELAKKLQELLSEVNDKNNFEVVKDFTPICKKLFGMF</sequence>